<dbReference type="SUPFAM" id="SSF54862">
    <property type="entry name" value="4Fe-4S ferredoxins"/>
    <property type="match status" value="1"/>
</dbReference>
<dbReference type="GO" id="GO:0051536">
    <property type="term" value="F:iron-sulfur cluster binding"/>
    <property type="evidence" value="ECO:0007669"/>
    <property type="project" value="UniProtKB-KW"/>
</dbReference>
<sequence>MATPTLTPPPPADLPDLDPDVNPGPDLTQPRPGRNLMTIPWVARTLRSGWYPKILQIPVAAVFGLVAYQLLVGPDSAHDNAGTALMWVLWWPVIPIVFVLLGRFWCAVCPFGAISDFVQRWVGVNRPVPNFLKNYGIWIIDASFLAITWADHVWGVVESPWGSGVLLLILTTAVIASGALFQRRTFCRYLCFLGGLSGNYARVGMVELRADTGICKTCKARAVCYNGNDKVAGCPLFTFPRTMEDSANCNLCANCIKACPNDAIQVRLRKPTSELWFITKPKVEQSYLAMAIMGIVLIQNVTMLEVWNDFLAWIESATGITSYAVIFTAAFAVAVTVPVALLALASRVAAGANLEDTKMNFARFGYALIPLDVAGHLAHNLFHLLAEGKSVFSTVAALFGRQSAGADAALVSTGTIQVLQFVLLALGLAGSIYTARRIAHRRYRTVARRRATLAPYLAIIVLLGAINVWMFLLPMAHRM</sequence>
<feature type="transmembrane region" description="Helical" evidence="8">
    <location>
        <begin position="406"/>
        <end position="433"/>
    </location>
</feature>
<feature type="transmembrane region" description="Helical" evidence="8">
    <location>
        <begin position="453"/>
        <end position="472"/>
    </location>
</feature>
<reference evidence="10 11" key="1">
    <citation type="submission" date="2019-01" db="EMBL/GenBank/DDBJ databases">
        <title>Draft genome sequence of Cellulomonas takizawaensis strain TKZ-21.</title>
        <authorList>
            <person name="Yamamura H."/>
            <person name="Hayashi T."/>
            <person name="Hamada M."/>
            <person name="Serisawa Y."/>
            <person name="Matsuyama K."/>
            <person name="Nakagawa Y."/>
            <person name="Otoguro M."/>
            <person name="Yanagida F."/>
            <person name="Hayakawa M."/>
        </authorList>
    </citation>
    <scope>NUCLEOTIDE SEQUENCE [LARGE SCALE GENOMIC DNA]</scope>
    <source>
        <strain evidence="10 11">NBRC12680</strain>
    </source>
</reference>
<organism evidence="10 11">
    <name type="scientific">Cellulomonas biazotea</name>
    <dbReference type="NCBI Taxonomy" id="1709"/>
    <lineage>
        <taxon>Bacteria</taxon>
        <taxon>Bacillati</taxon>
        <taxon>Actinomycetota</taxon>
        <taxon>Actinomycetes</taxon>
        <taxon>Micrococcales</taxon>
        <taxon>Cellulomonadaceae</taxon>
        <taxon>Cellulomonas</taxon>
    </lineage>
</organism>
<dbReference type="EMBL" id="BIMR01000124">
    <property type="protein sequence ID" value="GCE76708.1"/>
    <property type="molecule type" value="Genomic_DNA"/>
</dbReference>
<dbReference type="GO" id="GO:0005886">
    <property type="term" value="C:plasma membrane"/>
    <property type="evidence" value="ECO:0007669"/>
    <property type="project" value="UniProtKB-SubCell"/>
</dbReference>
<dbReference type="PANTHER" id="PTHR30224:SF4">
    <property type="entry name" value="ELECTRON TRANSPORT PROTEIN YCCM-RELATED"/>
    <property type="match status" value="1"/>
</dbReference>
<feature type="transmembrane region" description="Helical" evidence="8">
    <location>
        <begin position="364"/>
        <end position="386"/>
    </location>
</feature>
<keyword evidence="11" id="KW-1185">Reference proteome</keyword>
<gene>
    <name evidence="10" type="ORF">CBZ_17640</name>
</gene>
<comment type="caution">
    <text evidence="10">The sequence shown here is derived from an EMBL/GenBank/DDBJ whole genome shotgun (WGS) entry which is preliminary data.</text>
</comment>
<evidence type="ECO:0000313" key="11">
    <source>
        <dbReference type="Proteomes" id="UP000289954"/>
    </source>
</evidence>
<dbReference type="PROSITE" id="PS51379">
    <property type="entry name" value="4FE4S_FER_2"/>
    <property type="match status" value="1"/>
</dbReference>
<feature type="transmembrane region" description="Helical" evidence="8">
    <location>
        <begin position="287"/>
        <end position="308"/>
    </location>
</feature>
<dbReference type="Proteomes" id="UP000289954">
    <property type="component" value="Unassembled WGS sequence"/>
</dbReference>
<feature type="domain" description="4Fe-4S ferredoxin-type" evidence="9">
    <location>
        <begin position="240"/>
        <end position="269"/>
    </location>
</feature>
<keyword evidence="6 8" id="KW-0472">Membrane</keyword>
<evidence type="ECO:0000256" key="6">
    <source>
        <dbReference type="ARBA" id="ARBA00023136"/>
    </source>
</evidence>
<keyword evidence="3" id="KW-0479">Metal-binding</keyword>
<evidence type="ECO:0000256" key="1">
    <source>
        <dbReference type="ARBA" id="ARBA00004236"/>
    </source>
</evidence>
<evidence type="ECO:0000256" key="3">
    <source>
        <dbReference type="ARBA" id="ARBA00022723"/>
    </source>
</evidence>
<dbReference type="OrthoDB" id="9784262at2"/>
<evidence type="ECO:0000259" key="9">
    <source>
        <dbReference type="PROSITE" id="PS51379"/>
    </source>
</evidence>
<dbReference type="InterPro" id="IPR052378">
    <property type="entry name" value="NosR_regulator"/>
</dbReference>
<evidence type="ECO:0000256" key="7">
    <source>
        <dbReference type="SAM" id="MobiDB-lite"/>
    </source>
</evidence>
<feature type="transmembrane region" description="Helical" evidence="8">
    <location>
        <begin position="161"/>
        <end position="181"/>
    </location>
</feature>
<evidence type="ECO:0000256" key="8">
    <source>
        <dbReference type="SAM" id="Phobius"/>
    </source>
</evidence>
<comment type="subcellular location">
    <subcellularLocation>
        <location evidence="1">Cell membrane</location>
    </subcellularLocation>
</comment>
<keyword evidence="8" id="KW-1133">Transmembrane helix</keyword>
<feature type="compositionally biased region" description="Pro residues" evidence="7">
    <location>
        <begin position="1"/>
        <end position="13"/>
    </location>
</feature>
<keyword evidence="5" id="KW-0411">Iron-sulfur</keyword>
<dbReference type="PANTHER" id="PTHR30224">
    <property type="entry name" value="ELECTRON TRANSPORT PROTEIN"/>
    <property type="match status" value="1"/>
</dbReference>
<proteinExistence type="predicted"/>
<keyword evidence="8" id="KW-0812">Transmembrane</keyword>
<feature type="transmembrane region" description="Helical" evidence="8">
    <location>
        <begin position="320"/>
        <end position="344"/>
    </location>
</feature>
<dbReference type="RefSeq" id="WP_130781308.1">
    <property type="nucleotide sequence ID" value="NZ_BIMR01000124.1"/>
</dbReference>
<evidence type="ECO:0000256" key="2">
    <source>
        <dbReference type="ARBA" id="ARBA00022475"/>
    </source>
</evidence>
<dbReference type="AlphaFoldDB" id="A0A402DRH7"/>
<dbReference type="InterPro" id="IPR017900">
    <property type="entry name" value="4Fe4S_Fe_S_CS"/>
</dbReference>
<feature type="region of interest" description="Disordered" evidence="7">
    <location>
        <begin position="1"/>
        <end position="32"/>
    </location>
</feature>
<feature type="transmembrane region" description="Helical" evidence="8">
    <location>
        <begin position="91"/>
        <end position="114"/>
    </location>
</feature>
<evidence type="ECO:0000313" key="10">
    <source>
        <dbReference type="EMBL" id="GCE76708.1"/>
    </source>
</evidence>
<dbReference type="InterPro" id="IPR017896">
    <property type="entry name" value="4Fe4S_Fe-S-bd"/>
</dbReference>
<dbReference type="GO" id="GO:0046872">
    <property type="term" value="F:metal ion binding"/>
    <property type="evidence" value="ECO:0007669"/>
    <property type="project" value="UniProtKB-KW"/>
</dbReference>
<name>A0A402DRH7_9CELL</name>
<keyword evidence="2" id="KW-1003">Cell membrane</keyword>
<feature type="transmembrane region" description="Helical" evidence="8">
    <location>
        <begin position="135"/>
        <end position="155"/>
    </location>
</feature>
<protein>
    <submittedName>
        <fullName evidence="10">Ferredoxin</fullName>
    </submittedName>
</protein>
<evidence type="ECO:0000256" key="4">
    <source>
        <dbReference type="ARBA" id="ARBA00023004"/>
    </source>
</evidence>
<dbReference type="Pfam" id="PF12801">
    <property type="entry name" value="Fer4_5"/>
    <property type="match status" value="2"/>
</dbReference>
<accession>A0A402DRH7</accession>
<keyword evidence="4" id="KW-0408">Iron</keyword>
<dbReference type="PROSITE" id="PS00198">
    <property type="entry name" value="4FE4S_FER_1"/>
    <property type="match status" value="1"/>
</dbReference>
<feature type="transmembrane region" description="Helical" evidence="8">
    <location>
        <begin position="54"/>
        <end position="71"/>
    </location>
</feature>
<evidence type="ECO:0000256" key="5">
    <source>
        <dbReference type="ARBA" id="ARBA00023014"/>
    </source>
</evidence>